<evidence type="ECO:0000313" key="1">
    <source>
        <dbReference type="EMBL" id="KAB7709258.1"/>
    </source>
</evidence>
<proteinExistence type="predicted"/>
<comment type="caution">
    <text evidence="1">The sequence shown here is derived from an EMBL/GenBank/DDBJ whole genome shotgun (WGS) entry which is preliminary data.</text>
</comment>
<accession>A0A6I1FKK1</accession>
<organism evidence="1 2">
    <name type="scientific">Bacillus aerolatus</name>
    <dbReference type="NCBI Taxonomy" id="2653354"/>
    <lineage>
        <taxon>Bacteria</taxon>
        <taxon>Bacillati</taxon>
        <taxon>Bacillota</taxon>
        <taxon>Bacilli</taxon>
        <taxon>Bacillales</taxon>
        <taxon>Bacillaceae</taxon>
        <taxon>Bacillus</taxon>
    </lineage>
</organism>
<name>A0A6I1FKK1_9BACI</name>
<sequence length="76" mass="8897">MKSVKHSCSRCGHLMTDYGRLTDFDKWDPYSPYLEIDTMKKFDGIPDDYKNHQCPHVFICDSCGHFSQQVFDEVSD</sequence>
<reference evidence="1 2" key="1">
    <citation type="submission" date="2019-10" db="EMBL/GenBank/DDBJ databases">
        <title>Bacillus aerolatum sp. nov., isolated from bioaerosol of sport playgrounds.</title>
        <authorList>
            <person name="Chen P."/>
            <person name="Zhang G."/>
        </authorList>
    </citation>
    <scope>NUCLEOTIDE SEQUENCE [LARGE SCALE GENOMIC DNA]</scope>
    <source>
        <strain evidence="1 2">CX253</strain>
    </source>
</reference>
<keyword evidence="2" id="KW-1185">Reference proteome</keyword>
<protein>
    <submittedName>
        <fullName evidence="1">Uncharacterized protein</fullName>
    </submittedName>
</protein>
<dbReference type="EMBL" id="WEIO01000001">
    <property type="protein sequence ID" value="KAB7709258.1"/>
    <property type="molecule type" value="Genomic_DNA"/>
</dbReference>
<evidence type="ECO:0000313" key="2">
    <source>
        <dbReference type="Proteomes" id="UP000429595"/>
    </source>
</evidence>
<gene>
    <name evidence="1" type="ORF">F9802_02975</name>
</gene>
<dbReference type="AlphaFoldDB" id="A0A6I1FKK1"/>
<dbReference type="Proteomes" id="UP000429595">
    <property type="component" value="Unassembled WGS sequence"/>
</dbReference>